<evidence type="ECO:0000256" key="5">
    <source>
        <dbReference type="ARBA" id="ARBA00022989"/>
    </source>
</evidence>
<reference evidence="9" key="1">
    <citation type="journal article" date="2011" name="PLoS Biol.">
        <title>Gene gain and loss during evolution of obligate parasitism in the white rust pathogen of Arabidopsis thaliana.</title>
        <authorList>
            <person name="Kemen E."/>
            <person name="Gardiner A."/>
            <person name="Schultz-Larsen T."/>
            <person name="Kemen A.C."/>
            <person name="Balmuth A.L."/>
            <person name="Robert-Seilaniantz A."/>
            <person name="Bailey K."/>
            <person name="Holub E."/>
            <person name="Studholme D.J."/>
            <person name="Maclean D."/>
            <person name="Jones J.D."/>
        </authorList>
    </citation>
    <scope>NUCLEOTIDE SEQUENCE</scope>
</reference>
<evidence type="ECO:0000256" key="4">
    <source>
        <dbReference type="ARBA" id="ARBA00022927"/>
    </source>
</evidence>
<evidence type="ECO:0000256" key="8">
    <source>
        <dbReference type="RuleBase" id="RU363111"/>
    </source>
</evidence>
<keyword evidence="5 8" id="KW-1133">Transmembrane helix</keyword>
<keyword evidence="2 8" id="KW-0813">Transport</keyword>
<feature type="transmembrane region" description="Helical" evidence="8">
    <location>
        <begin position="66"/>
        <end position="87"/>
    </location>
</feature>
<accession>F0WQZ3</accession>
<dbReference type="PANTHER" id="PTHR23137:SF6">
    <property type="entry name" value="VESICLE TRANSPORT PROTEIN"/>
    <property type="match status" value="1"/>
</dbReference>
<gene>
    <name evidence="9" type="primary">AlNc14C205G8801</name>
    <name evidence="9" type="ORF">ALNC14_098970</name>
</gene>
<sequence length="203" mass="23025">MKYYAMYHIILGRLGQDHQELAMLSTLREHSQRLLDYKYEAADGAEAQPQESETSWCTSLTYQERILGGIICLLLGFLLSLGSTIRLARLAHGHPGPFAVAYTFGNCLSLSSSCFFAGPSKQFRTMMRPKRRISAILYVCFIGLTLALCFIHHIHHRIIWVLLSVMCQFLALIWYCLSYVPYGRSIASGCCRRIFLGTTDDQV</sequence>
<dbReference type="GO" id="GO:0016192">
    <property type="term" value="P:vesicle-mediated transport"/>
    <property type="evidence" value="ECO:0007669"/>
    <property type="project" value="InterPro"/>
</dbReference>
<dbReference type="InterPro" id="IPR011691">
    <property type="entry name" value="Vesicle_transpt_SFT2"/>
</dbReference>
<dbReference type="InterPro" id="IPR007305">
    <property type="entry name" value="Vesicle_transpt_Got1/SFT2"/>
</dbReference>
<evidence type="ECO:0000313" key="9">
    <source>
        <dbReference type="EMBL" id="CCA23753.1"/>
    </source>
</evidence>
<dbReference type="GO" id="GO:0015031">
    <property type="term" value="P:protein transport"/>
    <property type="evidence" value="ECO:0007669"/>
    <property type="project" value="UniProtKB-KW"/>
</dbReference>
<keyword evidence="3 8" id="KW-0812">Transmembrane</keyword>
<evidence type="ECO:0000256" key="2">
    <source>
        <dbReference type="ARBA" id="ARBA00022448"/>
    </source>
</evidence>
<feature type="transmembrane region" description="Helical" evidence="8">
    <location>
        <begin position="99"/>
        <end position="120"/>
    </location>
</feature>
<comment type="function">
    <text evidence="8">May be involved in fusion of retrograde transport vesicles derived from an endocytic compartment with the Golgi complex.</text>
</comment>
<feature type="transmembrane region" description="Helical" evidence="8">
    <location>
        <begin position="159"/>
        <end position="177"/>
    </location>
</feature>
<organism evidence="9">
    <name type="scientific">Albugo laibachii Nc14</name>
    <dbReference type="NCBI Taxonomy" id="890382"/>
    <lineage>
        <taxon>Eukaryota</taxon>
        <taxon>Sar</taxon>
        <taxon>Stramenopiles</taxon>
        <taxon>Oomycota</taxon>
        <taxon>Peronosporomycetes</taxon>
        <taxon>Albuginales</taxon>
        <taxon>Albuginaceae</taxon>
        <taxon>Albugo</taxon>
    </lineage>
</organism>
<comment type="subcellular location">
    <subcellularLocation>
        <location evidence="1 8">Membrane</location>
        <topology evidence="1 8">Multi-pass membrane protein</topology>
    </subcellularLocation>
</comment>
<dbReference type="EMBL" id="FR824250">
    <property type="protein sequence ID" value="CCA23753.1"/>
    <property type="molecule type" value="Genomic_DNA"/>
</dbReference>
<evidence type="ECO:0000256" key="1">
    <source>
        <dbReference type="ARBA" id="ARBA00004141"/>
    </source>
</evidence>
<dbReference type="PANTHER" id="PTHR23137">
    <property type="entry name" value="VESICLE TRANSPORT PROTEIN-RELATED"/>
    <property type="match status" value="1"/>
</dbReference>
<protein>
    <recommendedName>
        <fullName evidence="8">Vesicle transport protein</fullName>
    </recommendedName>
</protein>
<dbReference type="GO" id="GO:0005737">
    <property type="term" value="C:cytoplasm"/>
    <property type="evidence" value="ECO:0007669"/>
    <property type="project" value="UniProtKB-ARBA"/>
</dbReference>
<dbReference type="GO" id="GO:0012505">
    <property type="term" value="C:endomembrane system"/>
    <property type="evidence" value="ECO:0007669"/>
    <property type="project" value="UniProtKB-ARBA"/>
</dbReference>
<evidence type="ECO:0000256" key="6">
    <source>
        <dbReference type="ARBA" id="ARBA00023136"/>
    </source>
</evidence>
<evidence type="ECO:0000256" key="3">
    <source>
        <dbReference type="ARBA" id="ARBA00022692"/>
    </source>
</evidence>
<feature type="transmembrane region" description="Helical" evidence="8">
    <location>
        <begin position="132"/>
        <end position="153"/>
    </location>
</feature>
<keyword evidence="6 8" id="KW-0472">Membrane</keyword>
<evidence type="ECO:0000256" key="7">
    <source>
        <dbReference type="ARBA" id="ARBA00025800"/>
    </source>
</evidence>
<proteinExistence type="inferred from homology"/>
<dbReference type="AlphaFoldDB" id="F0WQZ3"/>
<comment type="similarity">
    <text evidence="7 8">Belongs to the SFT2 family.</text>
</comment>
<dbReference type="Pfam" id="PF04178">
    <property type="entry name" value="Got1"/>
    <property type="match status" value="1"/>
</dbReference>
<dbReference type="HOGENOM" id="CLU_099529_2_0_1"/>
<keyword evidence="4 8" id="KW-0653">Protein transport</keyword>
<reference evidence="9" key="2">
    <citation type="submission" date="2011-02" db="EMBL/GenBank/DDBJ databases">
        <authorList>
            <person name="MacLean D."/>
        </authorList>
    </citation>
    <scope>NUCLEOTIDE SEQUENCE</scope>
</reference>
<dbReference type="GO" id="GO:0016020">
    <property type="term" value="C:membrane"/>
    <property type="evidence" value="ECO:0007669"/>
    <property type="project" value="UniProtKB-SubCell"/>
</dbReference>
<name>F0WQZ3_9STRA</name>